<feature type="chain" id="PRO_5037206206" evidence="1">
    <location>
        <begin position="19"/>
        <end position="94"/>
    </location>
</feature>
<dbReference type="EMBL" id="BMWS01000004">
    <property type="protein sequence ID" value="GGX09195.1"/>
    <property type="molecule type" value="Genomic_DNA"/>
</dbReference>
<keyword evidence="3" id="KW-1185">Reference proteome</keyword>
<protein>
    <submittedName>
        <fullName evidence="2">Uncharacterized protein</fullName>
    </submittedName>
</protein>
<keyword evidence="1" id="KW-0732">Signal</keyword>
<name>A0A918JSG0_9FLAO</name>
<sequence length="94" mass="10905">MKNLVFIFLFFSSIACFSKNTPYQKKIPNTNTIVNTLAQQLINPPNNVIFISMSILDLIRENTDPYKKKNEATGSWVKSTIWIKNPNWIKKELV</sequence>
<dbReference type="RefSeq" id="WP_027411299.1">
    <property type="nucleotide sequence ID" value="NZ_BMWS01000004.1"/>
</dbReference>
<feature type="signal peptide" evidence="1">
    <location>
        <begin position="1"/>
        <end position="18"/>
    </location>
</feature>
<dbReference type="AlphaFoldDB" id="A0A918JSG0"/>
<reference evidence="2 3" key="1">
    <citation type="journal article" date="2014" name="Int. J. Syst. Evol. Microbiol.">
        <title>Complete genome sequence of Corynebacterium casei LMG S-19264T (=DSM 44701T), isolated from a smear-ripened cheese.</title>
        <authorList>
            <consortium name="US DOE Joint Genome Institute (JGI-PGF)"/>
            <person name="Walter F."/>
            <person name="Albersmeier A."/>
            <person name="Kalinowski J."/>
            <person name="Ruckert C."/>
        </authorList>
    </citation>
    <scope>NUCLEOTIDE SEQUENCE [LARGE SCALE GENOMIC DNA]</scope>
    <source>
        <strain evidence="2 3">KCTC 12285</strain>
    </source>
</reference>
<organism evidence="2 3">
    <name type="scientific">Aquimarina muelleri</name>
    <dbReference type="NCBI Taxonomy" id="279356"/>
    <lineage>
        <taxon>Bacteria</taxon>
        <taxon>Pseudomonadati</taxon>
        <taxon>Bacteroidota</taxon>
        <taxon>Flavobacteriia</taxon>
        <taxon>Flavobacteriales</taxon>
        <taxon>Flavobacteriaceae</taxon>
        <taxon>Aquimarina</taxon>
    </lineage>
</organism>
<gene>
    <name evidence="2" type="ORF">GCM10007384_08790</name>
</gene>
<proteinExistence type="predicted"/>
<comment type="caution">
    <text evidence="2">The sequence shown here is derived from an EMBL/GenBank/DDBJ whole genome shotgun (WGS) entry which is preliminary data.</text>
</comment>
<evidence type="ECO:0000313" key="3">
    <source>
        <dbReference type="Proteomes" id="UP000601108"/>
    </source>
</evidence>
<evidence type="ECO:0000313" key="2">
    <source>
        <dbReference type="EMBL" id="GGX09195.1"/>
    </source>
</evidence>
<accession>A0A918JSG0</accession>
<evidence type="ECO:0000256" key="1">
    <source>
        <dbReference type="SAM" id="SignalP"/>
    </source>
</evidence>
<dbReference type="Proteomes" id="UP000601108">
    <property type="component" value="Unassembled WGS sequence"/>
</dbReference>
<dbReference type="PROSITE" id="PS51257">
    <property type="entry name" value="PROKAR_LIPOPROTEIN"/>
    <property type="match status" value="1"/>
</dbReference>